<proteinExistence type="predicted"/>
<evidence type="ECO:0008006" key="4">
    <source>
        <dbReference type="Google" id="ProtNLM"/>
    </source>
</evidence>
<sequence>MSEIADFAPEWHSALDAADTALTALRDATAHRGAVPVIADRPAPNAPIHSIRSWILNVRKVIARTIPLVITAAGHHDEPHKLAADLTDAAESITTLHAMNQQGGQRGTTSWALPSAASGVVPVWTNRRSWLEQAQHAVNLPEGRESCKRHRTCPDAVLKHAAVYATHADGLTGRGVTVSRATIMKATGMSEAVDKRVRRVLRDLSLLFDAATGRTLTTAEYLAAILHHGFAQSRAASTIHLTTPPYLAHITAAPTKRRRTKSAAQNRDPLSLKSLSRRESSFKKNSPNARKRARGQEKSQKTRKESRPLHLQRAAAELLNRVPALRRASHIGSICQVIASTGIDTTTWTGRDIAKALDEDSQRRGWMWPSSIDNPCALMAWRLRRINWNGVSPSAAAAKASETLREARIASDQARHLAEAQRASEATRRQRMAEIAALLAPKTPTNAPARSTVVAGSDTKEARTTPPNLADAREAARAAARAEVAALRKRTNPTSFIITSTEGIPA</sequence>
<comment type="caution">
    <text evidence="2">The sequence shown here is derived from an EMBL/GenBank/DDBJ whole genome shotgun (WGS) entry which is preliminary data.</text>
</comment>
<feature type="region of interest" description="Disordered" evidence="1">
    <location>
        <begin position="444"/>
        <end position="470"/>
    </location>
</feature>
<feature type="region of interest" description="Disordered" evidence="1">
    <location>
        <begin position="250"/>
        <end position="311"/>
    </location>
</feature>
<protein>
    <recommendedName>
        <fullName evidence="4">Replication protein</fullName>
    </recommendedName>
</protein>
<evidence type="ECO:0000256" key="1">
    <source>
        <dbReference type="SAM" id="MobiDB-lite"/>
    </source>
</evidence>
<accession>A0ABV5XAL3</accession>
<dbReference type="Proteomes" id="UP001589587">
    <property type="component" value="Unassembled WGS sequence"/>
</dbReference>
<gene>
    <name evidence="2" type="ORF">ACFFQ6_07345</name>
</gene>
<evidence type="ECO:0000313" key="2">
    <source>
        <dbReference type="EMBL" id="MFB9779490.1"/>
    </source>
</evidence>
<feature type="compositionally biased region" description="Basic and acidic residues" evidence="1">
    <location>
        <begin position="294"/>
        <end position="308"/>
    </location>
</feature>
<name>A0ABV5XAL3_9NOCA</name>
<evidence type="ECO:0000313" key="3">
    <source>
        <dbReference type="Proteomes" id="UP001589587"/>
    </source>
</evidence>
<keyword evidence="3" id="KW-1185">Reference proteome</keyword>
<dbReference type="EMBL" id="JBHMAS010000006">
    <property type="protein sequence ID" value="MFB9779490.1"/>
    <property type="molecule type" value="Genomic_DNA"/>
</dbReference>
<reference evidence="2 3" key="1">
    <citation type="submission" date="2024-09" db="EMBL/GenBank/DDBJ databases">
        <authorList>
            <person name="Sun Q."/>
            <person name="Mori K."/>
        </authorList>
    </citation>
    <scope>NUCLEOTIDE SEQUENCE [LARGE SCALE GENOMIC DNA]</scope>
    <source>
        <strain evidence="2 3">JCM 11411</strain>
    </source>
</reference>
<organism evidence="2 3">
    <name type="scientific">Rhodococcus baikonurensis</name>
    <dbReference type="NCBI Taxonomy" id="172041"/>
    <lineage>
        <taxon>Bacteria</taxon>
        <taxon>Bacillati</taxon>
        <taxon>Actinomycetota</taxon>
        <taxon>Actinomycetes</taxon>
        <taxon>Mycobacteriales</taxon>
        <taxon>Nocardiaceae</taxon>
        <taxon>Rhodococcus</taxon>
        <taxon>Rhodococcus erythropolis group</taxon>
    </lineage>
</organism>
<dbReference type="RefSeq" id="WP_378374196.1">
    <property type="nucleotide sequence ID" value="NZ_JBHMAS010000006.1"/>
</dbReference>